<dbReference type="SUPFAM" id="SSF51735">
    <property type="entry name" value="NAD(P)-binding Rossmann-fold domains"/>
    <property type="match status" value="1"/>
</dbReference>
<dbReference type="AlphaFoldDB" id="A0A382M8V1"/>
<dbReference type="InterPro" id="IPR036291">
    <property type="entry name" value="NAD(P)-bd_dom_sf"/>
</dbReference>
<sequence>MGFWDNKKVTVTGGKGFLGSYILEKLQQRGCKNIVVANLPEYNLTNMTDIQRMYREQKPDIVIHLA</sequence>
<dbReference type="EMBL" id="UINC01091900">
    <property type="protein sequence ID" value="SVC45028.1"/>
    <property type="molecule type" value="Genomic_DNA"/>
</dbReference>
<protein>
    <recommendedName>
        <fullName evidence="1">NAD-dependent epimerase/dehydratase domain-containing protein</fullName>
    </recommendedName>
</protein>
<feature type="non-terminal residue" evidence="2">
    <location>
        <position position="66"/>
    </location>
</feature>
<name>A0A382M8V1_9ZZZZ</name>
<feature type="domain" description="NAD-dependent epimerase/dehydratase" evidence="1">
    <location>
        <begin position="9"/>
        <end position="66"/>
    </location>
</feature>
<gene>
    <name evidence="2" type="ORF">METZ01_LOCUS297882</name>
</gene>
<evidence type="ECO:0000259" key="1">
    <source>
        <dbReference type="Pfam" id="PF01370"/>
    </source>
</evidence>
<dbReference type="Pfam" id="PF01370">
    <property type="entry name" value="Epimerase"/>
    <property type="match status" value="1"/>
</dbReference>
<dbReference type="Gene3D" id="3.40.50.720">
    <property type="entry name" value="NAD(P)-binding Rossmann-like Domain"/>
    <property type="match status" value="1"/>
</dbReference>
<proteinExistence type="predicted"/>
<organism evidence="2">
    <name type="scientific">marine metagenome</name>
    <dbReference type="NCBI Taxonomy" id="408172"/>
    <lineage>
        <taxon>unclassified sequences</taxon>
        <taxon>metagenomes</taxon>
        <taxon>ecological metagenomes</taxon>
    </lineage>
</organism>
<evidence type="ECO:0000313" key="2">
    <source>
        <dbReference type="EMBL" id="SVC45028.1"/>
    </source>
</evidence>
<accession>A0A382M8V1</accession>
<reference evidence="2" key="1">
    <citation type="submission" date="2018-05" db="EMBL/GenBank/DDBJ databases">
        <authorList>
            <person name="Lanie J.A."/>
            <person name="Ng W.-L."/>
            <person name="Kazmierczak K.M."/>
            <person name="Andrzejewski T.M."/>
            <person name="Davidsen T.M."/>
            <person name="Wayne K.J."/>
            <person name="Tettelin H."/>
            <person name="Glass J.I."/>
            <person name="Rusch D."/>
            <person name="Podicherti R."/>
            <person name="Tsui H.-C.T."/>
            <person name="Winkler M.E."/>
        </authorList>
    </citation>
    <scope>NUCLEOTIDE SEQUENCE</scope>
</reference>
<dbReference type="InterPro" id="IPR001509">
    <property type="entry name" value="Epimerase_deHydtase"/>
</dbReference>